<dbReference type="SMART" id="SM00267">
    <property type="entry name" value="GGDEF"/>
    <property type="match status" value="1"/>
</dbReference>
<protein>
    <submittedName>
        <fullName evidence="6">Diguanylate cyclase</fullName>
    </submittedName>
</protein>
<feature type="transmembrane region" description="Helical" evidence="1">
    <location>
        <begin position="336"/>
        <end position="358"/>
    </location>
</feature>
<dbReference type="NCBIfam" id="TIGR00229">
    <property type="entry name" value="sensory_box"/>
    <property type="match status" value="1"/>
</dbReference>
<dbReference type="InterPro" id="IPR011622">
    <property type="entry name" value="7TMR_DISM_rcpt_extracell_dom2"/>
</dbReference>
<evidence type="ECO:0000259" key="3">
    <source>
        <dbReference type="PROSITE" id="PS50112"/>
    </source>
</evidence>
<dbReference type="SUPFAM" id="SSF141868">
    <property type="entry name" value="EAL domain-like"/>
    <property type="match status" value="1"/>
</dbReference>
<dbReference type="PROSITE" id="PS50883">
    <property type="entry name" value="EAL"/>
    <property type="match status" value="1"/>
</dbReference>
<keyword evidence="2" id="KW-0732">Signal</keyword>
<dbReference type="InterPro" id="IPR011623">
    <property type="entry name" value="7TMR_DISM_rcpt_extracell_dom1"/>
</dbReference>
<dbReference type="CDD" id="cd01948">
    <property type="entry name" value="EAL"/>
    <property type="match status" value="1"/>
</dbReference>
<dbReference type="InterPro" id="IPR029787">
    <property type="entry name" value="Nucleotide_cyclase"/>
</dbReference>
<dbReference type="PANTHER" id="PTHR33121:SF23">
    <property type="entry name" value="CYCLIC DI-GMP PHOSPHODIESTERASE PDEB"/>
    <property type="match status" value="1"/>
</dbReference>
<evidence type="ECO:0000256" key="1">
    <source>
        <dbReference type="SAM" id="Phobius"/>
    </source>
</evidence>
<dbReference type="SUPFAM" id="SSF55785">
    <property type="entry name" value="PYP-like sensor domain (PAS domain)"/>
    <property type="match status" value="1"/>
</dbReference>
<dbReference type="Gene3D" id="3.30.450.20">
    <property type="entry name" value="PAS domain"/>
    <property type="match status" value="1"/>
</dbReference>
<keyword evidence="1" id="KW-0472">Membrane</keyword>
<evidence type="ECO:0000256" key="2">
    <source>
        <dbReference type="SAM" id="SignalP"/>
    </source>
</evidence>
<dbReference type="Pfam" id="PF13188">
    <property type="entry name" value="PAS_8"/>
    <property type="match status" value="1"/>
</dbReference>
<feature type="domain" description="PAS" evidence="3">
    <location>
        <begin position="404"/>
        <end position="445"/>
    </location>
</feature>
<sequence>MPFINLLLSLLLLAFSVAVPAATLPMQTMTAEQLVNPVDIKQVLVLEDRNSALTANEALNQIRSQGKLVAGTPRLGYSDSAWWVAFELNAPPAMQLEMIIDQAFTDDIELWLYDRDRLIAPIYSGDHLPFLQRGVPFPRFMLTLPRLGVGPHTLLLRVHSASAVSLPMQLVSSEKNTLLVAVNWLLGGLLIGGLMSLAVFYMLKFRALREQQLGYFCITALALCAYSASLHGVIDLLFSQWPWLSKRLVQVANPLMLIFSTLFIISALRLKLGTVLRLALNVLIAIIVLVSLWNALYSDDYRGYQAFNLVLLLVGLFQALVVTLSLIKGLPYSRGYFLCWISALVMMTVLPLGRLGIINLPSDAYALQTFLPLLSMLLFSAVLDRQLENVRKALLSSQSQAIDNLEQYRALFNSAREGIFRCTLNGTLLEANPSLIRFLGSTPGDGSWQALPVQKLLGTTQWTKLVAKLDAAHPSVSQECQLRDLNGKRHWVYLSLHLRSAHTCIEGIIFDLSDRRQLEDRLKHQAAHDSLTGLLNRRELERLLQLSLLSNDTSRFSHLLYIDLDQFKQVNDLCGHSAGDQLLKQLSAHMQNMLPKSAQLARIGGDEFVVLLREQDHFVALGQAERLRRSVEQFVFIWENTPFRLHASIGVLTLSQDICDWETALRWADSASQQAKVLGRNRVQQFNPTDGALQEQQRQLQWITRLQEAMRSNHFVLFYQPVMPLQTVHDELHYELLLRYCDPATGEFISPERFMRAAERYSLLVDIDRWVVRNLCQWLSNNPEHLQQLGQVNLNLSTHSLLDASFHIFLSQELMSKGIPPHKVCIEVTEMVALGELAVSTKWLKSLRSQGFKVALDDFGSGFASYAYLRHLPLDILKIDGSFIRGIEHDRINQAMVGSMQQIAKQLGLQTVAEFVETQESLECLRALGIDYGQGYWIAEPAPLSSLTKPLPTASARFGL</sequence>
<dbReference type="InterPro" id="IPR000160">
    <property type="entry name" value="GGDEF_dom"/>
</dbReference>
<dbReference type="SMART" id="SM00052">
    <property type="entry name" value="EAL"/>
    <property type="match status" value="1"/>
</dbReference>
<feature type="transmembrane region" description="Helical" evidence="1">
    <location>
        <begin position="213"/>
        <end position="234"/>
    </location>
</feature>
<feature type="transmembrane region" description="Helical" evidence="1">
    <location>
        <begin position="178"/>
        <end position="201"/>
    </location>
</feature>
<feature type="domain" description="EAL" evidence="4">
    <location>
        <begin position="699"/>
        <end position="955"/>
    </location>
</feature>
<dbReference type="Pfam" id="PF07696">
    <property type="entry name" value="7TMR-DISMED2"/>
    <property type="match status" value="1"/>
</dbReference>
<gene>
    <name evidence="6" type="ORF">PMYSY11_1799</name>
</gene>
<dbReference type="Pfam" id="PF00990">
    <property type="entry name" value="GGDEF"/>
    <property type="match status" value="1"/>
</dbReference>
<dbReference type="InterPro" id="IPR043128">
    <property type="entry name" value="Rev_trsase/Diguanyl_cyclase"/>
</dbReference>
<dbReference type="PROSITE" id="PS50112">
    <property type="entry name" value="PAS"/>
    <property type="match status" value="1"/>
</dbReference>
<reference evidence="6" key="1">
    <citation type="submission" date="2019-02" db="EMBL/GenBank/DDBJ databases">
        <authorList>
            <consortium name="Genoscope - CEA"/>
            <person name="William W."/>
        </authorList>
    </citation>
    <scope>NUCLEOTIDE SEQUENCE [LARGE SCALE GENOMIC DNA]</scope>
    <source>
        <strain evidence="6">YSy11</strain>
    </source>
</reference>
<dbReference type="Gene3D" id="3.30.70.270">
    <property type="match status" value="1"/>
</dbReference>
<proteinExistence type="predicted"/>
<dbReference type="GO" id="GO:0071111">
    <property type="term" value="F:cyclic-guanylate-specific phosphodiesterase activity"/>
    <property type="evidence" value="ECO:0007669"/>
    <property type="project" value="InterPro"/>
</dbReference>
<feature type="transmembrane region" description="Helical" evidence="1">
    <location>
        <begin position="254"/>
        <end position="271"/>
    </location>
</feature>
<dbReference type="Pfam" id="PF00563">
    <property type="entry name" value="EAL"/>
    <property type="match status" value="1"/>
</dbReference>
<organism evidence="6">
    <name type="scientific">Pseudomonas marincola</name>
    <dbReference type="NCBI Taxonomy" id="437900"/>
    <lineage>
        <taxon>Bacteria</taxon>
        <taxon>Pseudomonadati</taxon>
        <taxon>Pseudomonadota</taxon>
        <taxon>Gammaproteobacteria</taxon>
        <taxon>Pseudomonadales</taxon>
        <taxon>Pseudomonadaceae</taxon>
        <taxon>Pseudomonas</taxon>
    </lineage>
</organism>
<dbReference type="EMBL" id="LR215729">
    <property type="protein sequence ID" value="VEV96845.1"/>
    <property type="molecule type" value="Genomic_DNA"/>
</dbReference>
<keyword evidence="1" id="KW-0812">Transmembrane</keyword>
<dbReference type="NCBIfam" id="TIGR00254">
    <property type="entry name" value="GGDEF"/>
    <property type="match status" value="1"/>
</dbReference>
<dbReference type="Gene3D" id="2.60.40.2380">
    <property type="match status" value="1"/>
</dbReference>
<dbReference type="InterPro" id="IPR050706">
    <property type="entry name" value="Cyclic-di-GMP_PDE-like"/>
</dbReference>
<evidence type="ECO:0000259" key="5">
    <source>
        <dbReference type="PROSITE" id="PS50887"/>
    </source>
</evidence>
<evidence type="ECO:0000259" key="4">
    <source>
        <dbReference type="PROSITE" id="PS50883"/>
    </source>
</evidence>
<dbReference type="InterPro" id="IPR000014">
    <property type="entry name" value="PAS"/>
</dbReference>
<name>A0A653E2D4_9PSED</name>
<keyword evidence="1" id="KW-1133">Transmembrane helix</keyword>
<evidence type="ECO:0000313" key="6">
    <source>
        <dbReference type="EMBL" id="VEV96845.1"/>
    </source>
</evidence>
<accession>A0A653E2D4</accession>
<dbReference type="AlphaFoldDB" id="A0A653E2D4"/>
<dbReference type="CDD" id="cd01949">
    <property type="entry name" value="GGDEF"/>
    <property type="match status" value="1"/>
</dbReference>
<dbReference type="Gene3D" id="3.20.20.450">
    <property type="entry name" value="EAL domain"/>
    <property type="match status" value="1"/>
</dbReference>
<feature type="domain" description="GGDEF" evidence="5">
    <location>
        <begin position="555"/>
        <end position="688"/>
    </location>
</feature>
<dbReference type="PANTHER" id="PTHR33121">
    <property type="entry name" value="CYCLIC DI-GMP PHOSPHODIESTERASE PDEF"/>
    <property type="match status" value="1"/>
</dbReference>
<dbReference type="Pfam" id="PF07695">
    <property type="entry name" value="7TMR-DISM_7TM"/>
    <property type="match status" value="1"/>
</dbReference>
<dbReference type="PROSITE" id="PS50887">
    <property type="entry name" value="GGDEF"/>
    <property type="match status" value="1"/>
</dbReference>
<dbReference type="InterPro" id="IPR035919">
    <property type="entry name" value="EAL_sf"/>
</dbReference>
<dbReference type="RefSeq" id="WP_239655520.1">
    <property type="nucleotide sequence ID" value="NZ_LR215729.2"/>
</dbReference>
<feature type="transmembrane region" description="Helical" evidence="1">
    <location>
        <begin position="278"/>
        <end position="297"/>
    </location>
</feature>
<feature type="signal peptide" evidence="2">
    <location>
        <begin position="1"/>
        <end position="21"/>
    </location>
</feature>
<dbReference type="InterPro" id="IPR035965">
    <property type="entry name" value="PAS-like_dom_sf"/>
</dbReference>
<dbReference type="SUPFAM" id="SSF55073">
    <property type="entry name" value="Nucleotide cyclase"/>
    <property type="match status" value="1"/>
</dbReference>
<feature type="chain" id="PRO_5024987372" evidence="2">
    <location>
        <begin position="22"/>
        <end position="960"/>
    </location>
</feature>
<dbReference type="InterPro" id="IPR001633">
    <property type="entry name" value="EAL_dom"/>
</dbReference>
<feature type="transmembrane region" description="Helical" evidence="1">
    <location>
        <begin position="303"/>
        <end position="324"/>
    </location>
</feature>